<dbReference type="RefSeq" id="WP_043401061.1">
    <property type="nucleotide sequence ID" value="NZ_JPMI01000177.1"/>
</dbReference>
<dbReference type="Proteomes" id="UP000028547">
    <property type="component" value="Unassembled WGS sequence"/>
</dbReference>
<reference evidence="2 3" key="1">
    <citation type="submission" date="2014-07" db="EMBL/GenBank/DDBJ databases">
        <title>Draft Genome Sequence of Gephyronic Acid Producer, Cystobacter violaceus Strain Cb vi76.</title>
        <authorList>
            <person name="Stevens D.C."/>
            <person name="Young J."/>
            <person name="Carmichael R."/>
            <person name="Tan J."/>
            <person name="Taylor R.E."/>
        </authorList>
    </citation>
    <scope>NUCLEOTIDE SEQUENCE [LARGE SCALE GENOMIC DNA]</scope>
    <source>
        <strain evidence="2 3">Cb vi76</strain>
    </source>
</reference>
<keyword evidence="1" id="KW-0175">Coiled coil</keyword>
<organism evidence="2 3">
    <name type="scientific">Archangium violaceum Cb vi76</name>
    <dbReference type="NCBI Taxonomy" id="1406225"/>
    <lineage>
        <taxon>Bacteria</taxon>
        <taxon>Pseudomonadati</taxon>
        <taxon>Myxococcota</taxon>
        <taxon>Myxococcia</taxon>
        <taxon>Myxococcales</taxon>
        <taxon>Cystobacterineae</taxon>
        <taxon>Archangiaceae</taxon>
        <taxon>Archangium</taxon>
    </lineage>
</organism>
<proteinExistence type="predicted"/>
<evidence type="ECO:0008006" key="4">
    <source>
        <dbReference type="Google" id="ProtNLM"/>
    </source>
</evidence>
<gene>
    <name evidence="2" type="ORF">Q664_26260</name>
</gene>
<evidence type="ECO:0000313" key="2">
    <source>
        <dbReference type="EMBL" id="KFA90742.1"/>
    </source>
</evidence>
<dbReference type="Pfam" id="PF09544">
    <property type="entry name" value="DUF2381"/>
    <property type="match status" value="1"/>
</dbReference>
<evidence type="ECO:0000313" key="3">
    <source>
        <dbReference type="Proteomes" id="UP000028547"/>
    </source>
</evidence>
<dbReference type="EMBL" id="JPMI01000177">
    <property type="protein sequence ID" value="KFA90742.1"/>
    <property type="molecule type" value="Genomic_DNA"/>
</dbReference>
<comment type="caution">
    <text evidence="2">The sequence shown here is derived from an EMBL/GenBank/DDBJ whole genome shotgun (WGS) entry which is preliminary data.</text>
</comment>
<evidence type="ECO:0000256" key="1">
    <source>
        <dbReference type="SAM" id="Coils"/>
    </source>
</evidence>
<accession>A0A084SQK7</accession>
<feature type="coiled-coil region" evidence="1">
    <location>
        <begin position="147"/>
        <end position="174"/>
    </location>
</feature>
<dbReference type="InterPro" id="IPR011754">
    <property type="entry name" value="Mxa_paralog_2268"/>
</dbReference>
<dbReference type="AlphaFoldDB" id="A0A084SQK7"/>
<protein>
    <recommendedName>
        <fullName evidence="4">DUF2381 family protein</fullName>
    </recommendedName>
</protein>
<name>A0A084SQK7_9BACT</name>
<sequence>MREKLLRRSTLLLVLAAAVAVAKVREPIERALILSEHPRSEAPRVYVGGRIATLLRLEKPCDPARTVMLGWEGHFEPVVCAGRWVLLYPLRDLTPDNPFLLRVTLADGTELPFIVTSHEQSYGNREVDQQVNVFASREDYDAVLSSLYRALQSERELREQVERYEKEENSIDHAYATLLANGEVKQAPFKRKDLYELSDGEIGIKVEIFAGKGNGKAAVVVQLANTHRDRPWILKEARVSSDSTSRTARPFALRMNRAEIVSGASGSLAVVVDKSAFVSEKGMVSLVLEIFRDDGLQQLAVSLDPQLVQE</sequence>